<dbReference type="Pfam" id="PF01284">
    <property type="entry name" value="MARVEL"/>
    <property type="match status" value="1"/>
</dbReference>
<protein>
    <recommendedName>
        <fullName evidence="9">MARVEL domain-containing protein</fullName>
    </recommendedName>
</protein>
<dbReference type="PROSITE" id="PS51257">
    <property type="entry name" value="PROKAR_LIPOPROTEIN"/>
    <property type="match status" value="1"/>
</dbReference>
<comment type="caution">
    <text evidence="10">The sequence shown here is derived from an EMBL/GenBank/DDBJ whole genome shotgun (WGS) entry which is preliminary data.</text>
</comment>
<dbReference type="EMBL" id="JAINUG010000219">
    <property type="protein sequence ID" value="KAJ8387008.1"/>
    <property type="molecule type" value="Genomic_DNA"/>
</dbReference>
<organism evidence="10 11">
    <name type="scientific">Aldrovandia affinis</name>
    <dbReference type="NCBI Taxonomy" id="143900"/>
    <lineage>
        <taxon>Eukaryota</taxon>
        <taxon>Metazoa</taxon>
        <taxon>Chordata</taxon>
        <taxon>Craniata</taxon>
        <taxon>Vertebrata</taxon>
        <taxon>Euteleostomi</taxon>
        <taxon>Actinopterygii</taxon>
        <taxon>Neopterygii</taxon>
        <taxon>Teleostei</taxon>
        <taxon>Notacanthiformes</taxon>
        <taxon>Halosauridae</taxon>
        <taxon>Aldrovandia</taxon>
    </lineage>
</organism>
<feature type="transmembrane region" description="Helical" evidence="8">
    <location>
        <begin position="194"/>
        <end position="214"/>
    </location>
</feature>
<evidence type="ECO:0000256" key="1">
    <source>
        <dbReference type="ARBA" id="ARBA00004141"/>
    </source>
</evidence>
<dbReference type="Proteomes" id="UP001221898">
    <property type="component" value="Unassembled WGS sequence"/>
</dbReference>
<evidence type="ECO:0000256" key="6">
    <source>
        <dbReference type="ARBA" id="ARBA00023180"/>
    </source>
</evidence>
<keyword evidence="4 8" id="KW-1133">Transmembrane helix</keyword>
<dbReference type="InterPro" id="IPR001285">
    <property type="entry name" value="Synaptophysin/porin"/>
</dbReference>
<evidence type="ECO:0000259" key="9">
    <source>
        <dbReference type="PROSITE" id="PS51225"/>
    </source>
</evidence>
<reference evidence="10" key="1">
    <citation type="journal article" date="2023" name="Science">
        <title>Genome structures resolve the early diversification of teleost fishes.</title>
        <authorList>
            <person name="Parey E."/>
            <person name="Louis A."/>
            <person name="Montfort J."/>
            <person name="Bouchez O."/>
            <person name="Roques C."/>
            <person name="Iampietro C."/>
            <person name="Lluch J."/>
            <person name="Castinel A."/>
            <person name="Donnadieu C."/>
            <person name="Desvignes T."/>
            <person name="Floi Bucao C."/>
            <person name="Jouanno E."/>
            <person name="Wen M."/>
            <person name="Mejri S."/>
            <person name="Dirks R."/>
            <person name="Jansen H."/>
            <person name="Henkel C."/>
            <person name="Chen W.J."/>
            <person name="Zahm M."/>
            <person name="Cabau C."/>
            <person name="Klopp C."/>
            <person name="Thompson A.W."/>
            <person name="Robinson-Rechavi M."/>
            <person name="Braasch I."/>
            <person name="Lecointre G."/>
            <person name="Bobe J."/>
            <person name="Postlethwait J.H."/>
            <person name="Berthelot C."/>
            <person name="Roest Crollius H."/>
            <person name="Guiguen Y."/>
        </authorList>
    </citation>
    <scope>NUCLEOTIDE SEQUENCE</scope>
    <source>
        <strain evidence="10">NC1722</strain>
    </source>
</reference>
<accession>A0AAD7RMG2</accession>
<dbReference type="AlphaFoldDB" id="A0AAD7RMG2"/>
<dbReference type="PRINTS" id="PR00220">
    <property type="entry name" value="SYNAPTOPHYSN"/>
</dbReference>
<dbReference type="InterPro" id="IPR008253">
    <property type="entry name" value="Marvel"/>
</dbReference>
<evidence type="ECO:0000256" key="3">
    <source>
        <dbReference type="ARBA" id="ARBA00022692"/>
    </source>
</evidence>
<proteinExistence type="inferred from homology"/>
<evidence type="ECO:0000256" key="4">
    <source>
        <dbReference type="ARBA" id="ARBA00022989"/>
    </source>
</evidence>
<comment type="subcellular location">
    <subcellularLocation>
        <location evidence="1">Membrane</location>
        <topology evidence="1">Multi-pass membrane protein</topology>
    </subcellularLocation>
</comment>
<evidence type="ECO:0000256" key="5">
    <source>
        <dbReference type="ARBA" id="ARBA00023136"/>
    </source>
</evidence>
<keyword evidence="6" id="KW-0325">Glycoprotein</keyword>
<name>A0AAD7RMG2_9TELE</name>
<feature type="domain" description="MARVEL" evidence="9">
    <location>
        <begin position="11"/>
        <end position="218"/>
    </location>
</feature>
<feature type="transmembrane region" description="Helical" evidence="8">
    <location>
        <begin position="97"/>
        <end position="119"/>
    </location>
</feature>
<evidence type="ECO:0000256" key="2">
    <source>
        <dbReference type="ARBA" id="ARBA00006476"/>
    </source>
</evidence>
<dbReference type="PANTHER" id="PTHR10306:SF33">
    <property type="entry name" value="SYNAPTOPHYSIN-LIKE 1"/>
    <property type="match status" value="1"/>
</dbReference>
<evidence type="ECO:0000256" key="7">
    <source>
        <dbReference type="PROSITE-ProRule" id="PRU00581"/>
    </source>
</evidence>
<dbReference type="PROSITE" id="PS51225">
    <property type="entry name" value="MARVEL"/>
    <property type="match status" value="1"/>
</dbReference>
<gene>
    <name evidence="10" type="ORF">AAFF_G00161850</name>
</gene>
<dbReference type="PANTHER" id="PTHR10306">
    <property type="entry name" value="SYNAPTOPHYSIN"/>
    <property type="match status" value="1"/>
</dbReference>
<evidence type="ECO:0000313" key="10">
    <source>
        <dbReference type="EMBL" id="KAJ8387008.1"/>
    </source>
</evidence>
<evidence type="ECO:0000313" key="11">
    <source>
        <dbReference type="Proteomes" id="UP001221898"/>
    </source>
</evidence>
<keyword evidence="3 7" id="KW-0812">Transmembrane</keyword>
<keyword evidence="11" id="KW-1185">Reference proteome</keyword>
<sequence length="239" mass="26330">MMTGFRLNFAPVKEPLGFVKVLEWLTAVFALGSCGGYSVRTVVSLFCGQGTNETLDVTFSYPFRLNRVLLVERNGTLCNRPVAETHLMGDAESSAEFFVAIAVLALLYSLGALLTYTGYLHVYRESDYAPMLDLAATAIMATLWLLCSSAWAKGLQNMKYATGTVGIRATLALCQEEGVVCEVTELANMRTLNVSVVFGYLNVILWAGNAWFVYKETLWHSQKYTSQEAVGHGTFPVPF</sequence>
<comment type="similarity">
    <text evidence="2">Belongs to the synaptophysin/synaptobrevin family.</text>
</comment>
<evidence type="ECO:0000256" key="8">
    <source>
        <dbReference type="SAM" id="Phobius"/>
    </source>
</evidence>
<feature type="transmembrane region" description="Helical" evidence="8">
    <location>
        <begin position="131"/>
        <end position="152"/>
    </location>
</feature>
<dbReference type="GO" id="GO:0030672">
    <property type="term" value="C:synaptic vesicle membrane"/>
    <property type="evidence" value="ECO:0007669"/>
    <property type="project" value="TreeGrafter"/>
</dbReference>
<keyword evidence="5 7" id="KW-0472">Membrane</keyword>